<feature type="region of interest" description="Disordered" evidence="2">
    <location>
        <begin position="221"/>
        <end position="251"/>
    </location>
</feature>
<dbReference type="PANTHER" id="PTHR11060:SF0">
    <property type="entry name" value="PROTEIN MEMO1"/>
    <property type="match status" value="1"/>
</dbReference>
<dbReference type="AlphaFoldDB" id="A0A3N4KPI5"/>
<sequence length="347" mass="37609">MSTRRATHANSWYSGDKRTLNAELNEWLEAVGDEIEDAGPVPVSGARIIIAPHAGYSYSGPAAAYAYKSWDLSQAKRILILGPSHHVYLASCALPPATTATYATPLGPLTLDSATVSSLRATGKFQTMTMAVDEAEHSLEMHLPYVYKMLELAGRTGTPIIPIMVGSVGAAVEKEFGELLADLIGAEDVAVVVSTDFCHWGTRFDFTHYYPDLPEVPGPIPCSHPLPDPSSVKPSTYPPHQKLSSRVTPPADGPPIYESITALDKQGMAAVSTGSHDVFVEYLRKTKNTICGRHPIGVVMAGIESILEETDADETQGRFRWVRYEHSSEVEDVRDSSVSYASAFCIL</sequence>
<organism evidence="3 4">
    <name type="scientific">Morchella conica CCBAS932</name>
    <dbReference type="NCBI Taxonomy" id="1392247"/>
    <lineage>
        <taxon>Eukaryota</taxon>
        <taxon>Fungi</taxon>
        <taxon>Dikarya</taxon>
        <taxon>Ascomycota</taxon>
        <taxon>Pezizomycotina</taxon>
        <taxon>Pezizomycetes</taxon>
        <taxon>Pezizales</taxon>
        <taxon>Morchellaceae</taxon>
        <taxon>Morchella</taxon>
    </lineage>
</organism>
<keyword evidence="4" id="KW-1185">Reference proteome</keyword>
<gene>
    <name evidence="3" type="ORF">P167DRAFT_489515</name>
</gene>
<accession>A0A3N4KPI5</accession>
<evidence type="ECO:0000313" key="4">
    <source>
        <dbReference type="Proteomes" id="UP000277580"/>
    </source>
</evidence>
<evidence type="ECO:0000256" key="1">
    <source>
        <dbReference type="ARBA" id="ARBA00006315"/>
    </source>
</evidence>
<comment type="similarity">
    <text evidence="1">Belongs to the MEMO1 family.</text>
</comment>
<dbReference type="HAMAP" id="MF_00055">
    <property type="entry name" value="MEMO1"/>
    <property type="match status" value="1"/>
</dbReference>
<reference evidence="3 4" key="1">
    <citation type="journal article" date="2018" name="Nat. Ecol. Evol.">
        <title>Pezizomycetes genomes reveal the molecular basis of ectomycorrhizal truffle lifestyle.</title>
        <authorList>
            <person name="Murat C."/>
            <person name="Payen T."/>
            <person name="Noel B."/>
            <person name="Kuo A."/>
            <person name="Morin E."/>
            <person name="Chen J."/>
            <person name="Kohler A."/>
            <person name="Krizsan K."/>
            <person name="Balestrini R."/>
            <person name="Da Silva C."/>
            <person name="Montanini B."/>
            <person name="Hainaut M."/>
            <person name="Levati E."/>
            <person name="Barry K.W."/>
            <person name="Belfiori B."/>
            <person name="Cichocki N."/>
            <person name="Clum A."/>
            <person name="Dockter R.B."/>
            <person name="Fauchery L."/>
            <person name="Guy J."/>
            <person name="Iotti M."/>
            <person name="Le Tacon F."/>
            <person name="Lindquist E.A."/>
            <person name="Lipzen A."/>
            <person name="Malagnac F."/>
            <person name="Mello A."/>
            <person name="Molinier V."/>
            <person name="Miyauchi S."/>
            <person name="Poulain J."/>
            <person name="Riccioni C."/>
            <person name="Rubini A."/>
            <person name="Sitrit Y."/>
            <person name="Splivallo R."/>
            <person name="Traeger S."/>
            <person name="Wang M."/>
            <person name="Zifcakova L."/>
            <person name="Wipf D."/>
            <person name="Zambonelli A."/>
            <person name="Paolocci F."/>
            <person name="Nowrousian M."/>
            <person name="Ottonello S."/>
            <person name="Baldrian P."/>
            <person name="Spatafora J.W."/>
            <person name="Henrissat B."/>
            <person name="Nagy L.G."/>
            <person name="Aury J.M."/>
            <person name="Wincker P."/>
            <person name="Grigoriev I.V."/>
            <person name="Bonfante P."/>
            <person name="Martin F.M."/>
        </authorList>
    </citation>
    <scope>NUCLEOTIDE SEQUENCE [LARGE SCALE GENOMIC DNA]</scope>
    <source>
        <strain evidence="3 4">CCBAS932</strain>
    </source>
</reference>
<dbReference type="STRING" id="1392247.A0A3N4KPI5"/>
<dbReference type="EMBL" id="ML119136">
    <property type="protein sequence ID" value="RPB11339.1"/>
    <property type="molecule type" value="Genomic_DNA"/>
</dbReference>
<proteinExistence type="inferred from homology"/>
<dbReference type="Pfam" id="PF01875">
    <property type="entry name" value="Memo"/>
    <property type="match status" value="1"/>
</dbReference>
<dbReference type="InParanoid" id="A0A3N4KPI5"/>
<evidence type="ECO:0000313" key="3">
    <source>
        <dbReference type="EMBL" id="RPB11339.1"/>
    </source>
</evidence>
<dbReference type="FunCoup" id="A0A3N4KPI5">
    <property type="interactions" value="509"/>
</dbReference>
<dbReference type="Gene3D" id="3.40.830.10">
    <property type="entry name" value="LigB-like"/>
    <property type="match status" value="1"/>
</dbReference>
<dbReference type="PANTHER" id="PTHR11060">
    <property type="entry name" value="PROTEIN MEMO1"/>
    <property type="match status" value="1"/>
</dbReference>
<evidence type="ECO:0000256" key="2">
    <source>
        <dbReference type="SAM" id="MobiDB-lite"/>
    </source>
</evidence>
<dbReference type="NCBIfam" id="TIGR04336">
    <property type="entry name" value="AmmeMemoSam_B"/>
    <property type="match status" value="1"/>
</dbReference>
<dbReference type="Proteomes" id="UP000277580">
    <property type="component" value="Unassembled WGS sequence"/>
</dbReference>
<dbReference type="CDD" id="cd07361">
    <property type="entry name" value="MEMO_like"/>
    <property type="match status" value="1"/>
</dbReference>
<dbReference type="OrthoDB" id="417112at2759"/>
<name>A0A3N4KPI5_9PEZI</name>
<protein>
    <submittedName>
        <fullName evidence="3">UPF0103-domain-containing protein</fullName>
    </submittedName>
</protein>
<dbReference type="InterPro" id="IPR002737">
    <property type="entry name" value="MEMO1_fam"/>
</dbReference>